<evidence type="ECO:0000256" key="8">
    <source>
        <dbReference type="ARBA" id="ARBA00023065"/>
    </source>
</evidence>
<accession>A0A510UW01</accession>
<evidence type="ECO:0000313" key="13">
    <source>
        <dbReference type="EMBL" id="GEK18686.1"/>
    </source>
</evidence>
<evidence type="ECO:0000256" key="1">
    <source>
        <dbReference type="ARBA" id="ARBA00004651"/>
    </source>
</evidence>
<organism evidence="13 14">
    <name type="scientific">Cellulomonas persica</name>
    <dbReference type="NCBI Taxonomy" id="76861"/>
    <lineage>
        <taxon>Bacteria</taxon>
        <taxon>Bacillati</taxon>
        <taxon>Actinomycetota</taxon>
        <taxon>Actinomycetes</taxon>
        <taxon>Micrococcales</taxon>
        <taxon>Cellulomonadaceae</taxon>
        <taxon>Cellulomonas</taxon>
    </lineage>
</organism>
<dbReference type="SUPFAM" id="SSF143865">
    <property type="entry name" value="CorA soluble domain-like"/>
    <property type="match status" value="1"/>
</dbReference>
<evidence type="ECO:0000313" key="14">
    <source>
        <dbReference type="Proteomes" id="UP000321386"/>
    </source>
</evidence>
<keyword evidence="4" id="KW-1003">Cell membrane</keyword>
<evidence type="ECO:0000256" key="2">
    <source>
        <dbReference type="ARBA" id="ARBA00009765"/>
    </source>
</evidence>
<dbReference type="SUPFAM" id="SSF144083">
    <property type="entry name" value="Magnesium transport protein CorA, transmembrane region"/>
    <property type="match status" value="1"/>
</dbReference>
<evidence type="ECO:0000256" key="12">
    <source>
        <dbReference type="SAM" id="Phobius"/>
    </source>
</evidence>
<dbReference type="GO" id="GO:0050897">
    <property type="term" value="F:cobalt ion binding"/>
    <property type="evidence" value="ECO:0007669"/>
    <property type="project" value="TreeGrafter"/>
</dbReference>
<keyword evidence="7 12" id="KW-1133">Transmembrane helix</keyword>
<dbReference type="InterPro" id="IPR045863">
    <property type="entry name" value="CorA_TM1_TM2"/>
</dbReference>
<dbReference type="RefSeq" id="WP_146807062.1">
    <property type="nucleotide sequence ID" value="NZ_BJUA01000011.1"/>
</dbReference>
<evidence type="ECO:0000256" key="6">
    <source>
        <dbReference type="ARBA" id="ARBA00022842"/>
    </source>
</evidence>
<keyword evidence="14" id="KW-1185">Reference proteome</keyword>
<feature type="transmembrane region" description="Helical" evidence="12">
    <location>
        <begin position="320"/>
        <end position="340"/>
    </location>
</feature>
<dbReference type="GO" id="GO:0000287">
    <property type="term" value="F:magnesium ion binding"/>
    <property type="evidence" value="ECO:0007669"/>
    <property type="project" value="TreeGrafter"/>
</dbReference>
<dbReference type="Pfam" id="PF01544">
    <property type="entry name" value="CorA"/>
    <property type="match status" value="1"/>
</dbReference>
<comment type="subcellular location">
    <subcellularLocation>
        <location evidence="1">Cell membrane</location>
        <topology evidence="1">Multi-pass membrane protein</topology>
    </subcellularLocation>
</comment>
<evidence type="ECO:0000256" key="9">
    <source>
        <dbReference type="ARBA" id="ARBA00023136"/>
    </source>
</evidence>
<dbReference type="FunFam" id="1.20.58.340:FF:000004">
    <property type="entry name" value="Magnesium transport protein CorA"/>
    <property type="match status" value="1"/>
</dbReference>
<dbReference type="GO" id="GO:0015087">
    <property type="term" value="F:cobalt ion transmembrane transporter activity"/>
    <property type="evidence" value="ECO:0007669"/>
    <property type="project" value="TreeGrafter"/>
</dbReference>
<dbReference type="AlphaFoldDB" id="A0A510UW01"/>
<dbReference type="CDD" id="cd12830">
    <property type="entry name" value="MtCorA-like"/>
    <property type="match status" value="1"/>
</dbReference>
<sequence>MTDDNALRVYSGDGDGWHQVDAVPATGAVWAVVDDGEVLRDLARTHGLSAQALRMLEEHPLSAAHDESGRHLRGRVNRSNDGEILLTVPTASYVEETRDVRTGVLTCVVTERLILTYERGDGEVLTHAVAKLCGGLPVPDSGVRQVLAAILLTLVSRASDVEAGLGDAVAGLEQLVVEPQATSRARRPTGQDPLTAVYGLKREIAEARRALGPMTSALPELEAESRDALREGPGHRRGDPATDVWLRRVREWADRVDAHLDAHDELLDAMLSVHLSNVSVQQNEDMRKISAWAAMITVPTLIAGIYGMNFRHMPELDWRFGYPLVLVVMAGACALLFRAFRRSGWL</sequence>
<dbReference type="GO" id="GO:0015095">
    <property type="term" value="F:magnesium ion transmembrane transporter activity"/>
    <property type="evidence" value="ECO:0007669"/>
    <property type="project" value="TreeGrafter"/>
</dbReference>
<protein>
    <submittedName>
        <fullName evidence="13">Magnesium transport protein CorA</fullName>
    </submittedName>
</protein>
<comment type="function">
    <text evidence="11">Mediates influx of magnesium ions. Alternates between open and closed states. Activated by low cytoplasmic Mg(2+) levels. Inactive when cytoplasmic Mg(2+) levels are high.</text>
</comment>
<dbReference type="PANTHER" id="PTHR46494:SF1">
    <property type="entry name" value="CORA FAMILY METAL ION TRANSPORTER (EUROFUNG)"/>
    <property type="match status" value="1"/>
</dbReference>
<dbReference type="EMBL" id="BJUA01000011">
    <property type="protein sequence ID" value="GEK18686.1"/>
    <property type="molecule type" value="Genomic_DNA"/>
</dbReference>
<dbReference type="Proteomes" id="UP000321386">
    <property type="component" value="Unassembled WGS sequence"/>
</dbReference>
<reference evidence="13 14" key="1">
    <citation type="submission" date="2019-07" db="EMBL/GenBank/DDBJ databases">
        <title>Whole genome shotgun sequence of Cellulomonas persica NBRC 101101.</title>
        <authorList>
            <person name="Hosoyama A."/>
            <person name="Uohara A."/>
            <person name="Ohji S."/>
            <person name="Ichikawa N."/>
        </authorList>
    </citation>
    <scope>NUCLEOTIDE SEQUENCE [LARGE SCALE GENOMIC DNA]</scope>
    <source>
        <strain evidence="13 14">NBRC 101101</strain>
    </source>
</reference>
<evidence type="ECO:0000256" key="5">
    <source>
        <dbReference type="ARBA" id="ARBA00022692"/>
    </source>
</evidence>
<name>A0A510UW01_9CELL</name>
<dbReference type="InterPro" id="IPR045861">
    <property type="entry name" value="CorA_cytoplasmic_dom"/>
</dbReference>
<keyword evidence="8" id="KW-0406">Ion transport</keyword>
<gene>
    <name evidence="13" type="primary">corA</name>
    <name evidence="13" type="ORF">CPE01_24190</name>
</gene>
<dbReference type="OrthoDB" id="9803416at2"/>
<keyword evidence="3" id="KW-0813">Transport</keyword>
<evidence type="ECO:0000256" key="3">
    <source>
        <dbReference type="ARBA" id="ARBA00022448"/>
    </source>
</evidence>
<keyword evidence="6" id="KW-0460">Magnesium</keyword>
<feature type="transmembrane region" description="Helical" evidence="12">
    <location>
        <begin position="289"/>
        <end position="308"/>
    </location>
</feature>
<proteinExistence type="inferred from homology"/>
<keyword evidence="9 12" id="KW-0472">Membrane</keyword>
<evidence type="ECO:0000256" key="4">
    <source>
        <dbReference type="ARBA" id="ARBA00022475"/>
    </source>
</evidence>
<dbReference type="Gene3D" id="1.20.58.340">
    <property type="entry name" value="Magnesium transport protein CorA, transmembrane region"/>
    <property type="match status" value="2"/>
</dbReference>
<evidence type="ECO:0000256" key="10">
    <source>
        <dbReference type="ARBA" id="ARBA00034269"/>
    </source>
</evidence>
<dbReference type="GO" id="GO:0005886">
    <property type="term" value="C:plasma membrane"/>
    <property type="evidence" value="ECO:0007669"/>
    <property type="project" value="UniProtKB-SubCell"/>
</dbReference>
<comment type="caution">
    <text evidence="13">The sequence shown here is derived from an EMBL/GenBank/DDBJ whole genome shotgun (WGS) entry which is preliminary data.</text>
</comment>
<comment type="catalytic activity">
    <reaction evidence="10">
        <text>Mg(2+)(in) = Mg(2+)(out)</text>
        <dbReference type="Rhea" id="RHEA:29827"/>
        <dbReference type="ChEBI" id="CHEBI:18420"/>
    </reaction>
</comment>
<keyword evidence="5 12" id="KW-0812">Transmembrane</keyword>
<dbReference type="PANTHER" id="PTHR46494">
    <property type="entry name" value="CORA FAMILY METAL ION TRANSPORTER (EUROFUNG)"/>
    <property type="match status" value="1"/>
</dbReference>
<comment type="similarity">
    <text evidence="2">Belongs to the CorA metal ion transporter (MIT) (TC 1.A.35) family.</text>
</comment>
<evidence type="ECO:0000256" key="11">
    <source>
        <dbReference type="ARBA" id="ARBA00045497"/>
    </source>
</evidence>
<dbReference type="InterPro" id="IPR002523">
    <property type="entry name" value="MgTranspt_CorA/ZnTranspt_ZntB"/>
</dbReference>
<evidence type="ECO:0000256" key="7">
    <source>
        <dbReference type="ARBA" id="ARBA00022989"/>
    </source>
</evidence>